<name>A0A1L6MXR1_9BACT</name>
<dbReference type="EMBL" id="CP016908">
    <property type="protein sequence ID" value="APS00314.1"/>
    <property type="molecule type" value="Genomic_DNA"/>
</dbReference>
<gene>
    <name evidence="1" type="ORF">BCY86_06195</name>
</gene>
<proteinExistence type="predicted"/>
<dbReference type="RefSeq" id="WP_075276978.1">
    <property type="nucleotide sequence ID" value="NZ_CP016908.1"/>
</dbReference>
<accession>A0A1L6MXR1</accession>
<reference evidence="1 2" key="1">
    <citation type="submission" date="2016-08" db="EMBL/GenBank/DDBJ databases">
        <title>Identification and validation of antigenic proteins from Pajaroellobacter abortibovis using de-novo genome sequence assembly and reverse vaccinology.</title>
        <authorList>
            <person name="Welly B.T."/>
            <person name="Miller M.R."/>
            <person name="Stott J.L."/>
            <person name="Blanchard M.T."/>
            <person name="Islas-Trejo A.D."/>
            <person name="O'Rourke S.M."/>
            <person name="Young A.E."/>
            <person name="Medrano J.F."/>
            <person name="Van Eenennaam A.L."/>
        </authorList>
    </citation>
    <scope>NUCLEOTIDE SEQUENCE [LARGE SCALE GENOMIC DNA]</scope>
    <source>
        <strain evidence="1 2">BTF92-0548A/99-0131</strain>
    </source>
</reference>
<sequence length="61" mass="6841">MSVSSEHEALVALLRLHPQVVLVLGYPQQQFPFQIPPQARVVQDSDILTQVPPVNYMQLSS</sequence>
<evidence type="ECO:0000313" key="1">
    <source>
        <dbReference type="EMBL" id="APS00314.1"/>
    </source>
</evidence>
<organism evidence="1 2">
    <name type="scientific">Pajaroellobacter abortibovis</name>
    <dbReference type="NCBI Taxonomy" id="1882918"/>
    <lineage>
        <taxon>Bacteria</taxon>
        <taxon>Pseudomonadati</taxon>
        <taxon>Myxococcota</taxon>
        <taxon>Polyangia</taxon>
        <taxon>Polyangiales</taxon>
        <taxon>Polyangiaceae</taxon>
    </lineage>
</organism>
<protein>
    <submittedName>
        <fullName evidence="1">Uncharacterized protein</fullName>
    </submittedName>
</protein>
<dbReference type="AlphaFoldDB" id="A0A1L6MXR1"/>
<keyword evidence="2" id="KW-1185">Reference proteome</keyword>
<dbReference type="Proteomes" id="UP000185544">
    <property type="component" value="Chromosome"/>
</dbReference>
<dbReference type="KEGG" id="pabo:BCY86_06195"/>
<evidence type="ECO:0000313" key="2">
    <source>
        <dbReference type="Proteomes" id="UP000185544"/>
    </source>
</evidence>